<evidence type="ECO:0000313" key="2">
    <source>
        <dbReference type="EMBL" id="MEB3101735.1"/>
    </source>
</evidence>
<reference evidence="2" key="1">
    <citation type="submission" date="2023-12" db="EMBL/GenBank/DDBJ databases">
        <title>Fervidustalea candida gen. nov., sp. nov., a novel member of the family Paenibacillaceae isolated from a geothermal area.</title>
        <authorList>
            <person name="Li W.-J."/>
            <person name="Jiao J.-Y."/>
            <person name="Chen Y."/>
        </authorList>
    </citation>
    <scope>NUCLEOTIDE SEQUENCE</scope>
    <source>
        <strain evidence="2">SYSU GA230002</strain>
    </source>
</reference>
<accession>A0ABU5ZGV9</accession>
<proteinExistence type="predicted"/>
<dbReference type="RefSeq" id="WP_371753856.1">
    <property type="nucleotide sequence ID" value="NZ_JAYJLD010000010.1"/>
</dbReference>
<sequence>MIQMACWIKVSFLGKLTLERRFKTMPQKRKENTQPSIAPGMNAHDDLEKKATEEEIAPVTRLYLDRTPND</sequence>
<dbReference type="EMBL" id="JAYJLD010000010">
    <property type="protein sequence ID" value="MEB3101735.1"/>
    <property type="molecule type" value="Genomic_DNA"/>
</dbReference>
<feature type="region of interest" description="Disordered" evidence="1">
    <location>
        <begin position="25"/>
        <end position="70"/>
    </location>
</feature>
<gene>
    <name evidence="2" type="ORF">VF724_08675</name>
</gene>
<protein>
    <submittedName>
        <fullName evidence="2">Uncharacterized protein</fullName>
    </submittedName>
</protein>
<feature type="compositionally biased region" description="Basic and acidic residues" evidence="1">
    <location>
        <begin position="43"/>
        <end position="53"/>
    </location>
</feature>
<evidence type="ECO:0000256" key="1">
    <source>
        <dbReference type="SAM" id="MobiDB-lite"/>
    </source>
</evidence>
<keyword evidence="3" id="KW-1185">Reference proteome</keyword>
<dbReference type="Proteomes" id="UP001310386">
    <property type="component" value="Unassembled WGS sequence"/>
</dbReference>
<organism evidence="2 3">
    <name type="scientific">Ferviditalea candida</name>
    <dbReference type="NCBI Taxonomy" id="3108399"/>
    <lineage>
        <taxon>Bacteria</taxon>
        <taxon>Bacillati</taxon>
        <taxon>Bacillota</taxon>
        <taxon>Bacilli</taxon>
        <taxon>Bacillales</taxon>
        <taxon>Paenibacillaceae</taxon>
        <taxon>Ferviditalea</taxon>
    </lineage>
</organism>
<evidence type="ECO:0000313" key="3">
    <source>
        <dbReference type="Proteomes" id="UP001310386"/>
    </source>
</evidence>
<comment type="caution">
    <text evidence="2">The sequence shown here is derived from an EMBL/GenBank/DDBJ whole genome shotgun (WGS) entry which is preliminary data.</text>
</comment>
<name>A0ABU5ZGV9_9BACL</name>